<dbReference type="GeneID" id="110771834"/>
<evidence type="ECO:0000256" key="1">
    <source>
        <dbReference type="SAM" id="MobiDB-lite"/>
    </source>
</evidence>
<dbReference type="InterPro" id="IPR025398">
    <property type="entry name" value="DUF4371"/>
</dbReference>
<reference evidence="4" key="1">
    <citation type="submission" date="2025-08" db="UniProtKB">
        <authorList>
            <consortium name="RefSeq"/>
        </authorList>
    </citation>
    <scope>IDENTIFICATION</scope>
</reference>
<feature type="region of interest" description="Disordered" evidence="1">
    <location>
        <begin position="1"/>
        <end position="56"/>
    </location>
</feature>
<evidence type="ECO:0000313" key="3">
    <source>
        <dbReference type="Proteomes" id="UP000515124"/>
    </source>
</evidence>
<dbReference type="KEGG" id="pavi:110771834"/>
<dbReference type="Proteomes" id="UP000515124">
    <property type="component" value="Unplaced"/>
</dbReference>
<evidence type="ECO:0000259" key="2">
    <source>
        <dbReference type="SMART" id="SM00597"/>
    </source>
</evidence>
<gene>
    <name evidence="4" type="primary">LOC110771834</name>
</gene>
<dbReference type="SUPFAM" id="SSF53098">
    <property type="entry name" value="Ribonuclease H-like"/>
    <property type="match status" value="1"/>
</dbReference>
<dbReference type="InterPro" id="IPR006580">
    <property type="entry name" value="Znf_TTF"/>
</dbReference>
<feature type="domain" description="TTF-type" evidence="2">
    <location>
        <begin position="112"/>
        <end position="208"/>
    </location>
</feature>
<accession>A0A6P5TVR0</accession>
<organism evidence="3 4">
    <name type="scientific">Prunus avium</name>
    <name type="common">Cherry</name>
    <name type="synonym">Cerasus avium</name>
    <dbReference type="NCBI Taxonomy" id="42229"/>
    <lineage>
        <taxon>Eukaryota</taxon>
        <taxon>Viridiplantae</taxon>
        <taxon>Streptophyta</taxon>
        <taxon>Embryophyta</taxon>
        <taxon>Tracheophyta</taxon>
        <taxon>Spermatophyta</taxon>
        <taxon>Magnoliopsida</taxon>
        <taxon>eudicotyledons</taxon>
        <taxon>Gunneridae</taxon>
        <taxon>Pentapetalae</taxon>
        <taxon>rosids</taxon>
        <taxon>fabids</taxon>
        <taxon>Rosales</taxon>
        <taxon>Rosaceae</taxon>
        <taxon>Amygdaloideae</taxon>
        <taxon>Amygdaleae</taxon>
        <taxon>Prunus</taxon>
    </lineage>
</organism>
<dbReference type="RefSeq" id="XP_021831873.1">
    <property type="nucleotide sequence ID" value="XM_021976181.1"/>
</dbReference>
<dbReference type="Pfam" id="PF14291">
    <property type="entry name" value="DUF4371"/>
    <property type="match status" value="1"/>
</dbReference>
<protein>
    <submittedName>
        <fullName evidence="4">Zinc finger MYM-type protein 1-like</fullName>
    </submittedName>
</protein>
<dbReference type="PANTHER" id="PTHR45749">
    <property type="match status" value="1"/>
</dbReference>
<dbReference type="SMART" id="SM00597">
    <property type="entry name" value="ZnF_TTF"/>
    <property type="match status" value="1"/>
</dbReference>
<proteinExistence type="predicted"/>
<dbReference type="AlphaFoldDB" id="A0A6P5TVR0"/>
<keyword evidence="3" id="KW-1185">Reference proteome</keyword>
<dbReference type="InterPro" id="IPR012337">
    <property type="entry name" value="RNaseH-like_sf"/>
</dbReference>
<evidence type="ECO:0000313" key="4">
    <source>
        <dbReference type="RefSeq" id="XP_021831873.1"/>
    </source>
</evidence>
<dbReference type="PANTHER" id="PTHR45749:SF37">
    <property type="entry name" value="OS05G0311600 PROTEIN"/>
    <property type="match status" value="1"/>
</dbReference>
<name>A0A6P5TVR0_PRUAV</name>
<sequence>MERYFQRKSSNPPSNNTASSNPPSNNPASSNPPSNNPPTSHPPLNNSGSPKQSEVTELDEILATLPTDPGLRPPMTYYNPNFQEQIRRAYLQRGPCQPKSQNNMPQTLMGPCNRHFLVKWFDSFVWLEYSKEKDAAFCLHCYLFKCDFDKQGKAGSDVFTEKVFKNWRKGPENFRDHVGQVGSLHNKATQHCTDLMNQKQHVETIVIKQTDQARINYRILLTAALDCTRYLLRQGLPFRGHDESETSSNKGNYVELLQFLADHDEKVCAVVFENAPGNLKYIAPKIQKDLVNSCAAETIDAIISDMDDAFFSILVDESRDVSIREQMAVVLRYVNKKGQIIERFVGVQYVSDTTSSKLKEAIEQLISSTNLSMSRLRGQGYDGASNMRGELNGLKTQILREYPQAYYVHCFAHQLQLALVAVAKGNENIATFFTTANSVVNIIGASCKRHDALREQQQKDIMKALEIDDLETGQGLNQETTLKRPCDTRWNSHYDTLLSINTMFHPVVKVLEWIVDDVNQDNLGEANRFILGITNDLSKALQKKDQDIVNAMTLVQRCKQKLQSMRDDDFDDLLGQVSIFCGNNDIDVPNMDDLFVPQGRSRRKA</sequence>
<feature type="compositionally biased region" description="Low complexity" evidence="1">
    <location>
        <begin position="9"/>
        <end position="33"/>
    </location>
</feature>